<evidence type="ECO:0000256" key="6">
    <source>
        <dbReference type="ARBA" id="ARBA00022837"/>
    </source>
</evidence>
<feature type="chain" id="PRO_5004719920" description="Cadherin domain-containing protein" evidence="14">
    <location>
        <begin position="25"/>
        <end position="958"/>
    </location>
</feature>
<dbReference type="Pfam" id="PF00028">
    <property type="entry name" value="Cadherin"/>
    <property type="match status" value="6"/>
</dbReference>
<keyword evidence="6 11" id="KW-0106">Calcium</keyword>
<dbReference type="PANTHER" id="PTHR24028:SF146">
    <property type="entry name" value="CADHERIN 96CB, ISOFORM D-RELATED"/>
    <property type="match status" value="1"/>
</dbReference>
<dbReference type="FunFam" id="2.60.40.60:FF:000116">
    <property type="entry name" value="Dachsous cadherin-related 2"/>
    <property type="match status" value="1"/>
</dbReference>
<evidence type="ECO:0000256" key="11">
    <source>
        <dbReference type="PROSITE-ProRule" id="PRU00043"/>
    </source>
</evidence>
<feature type="compositionally biased region" description="Polar residues" evidence="12">
    <location>
        <begin position="916"/>
        <end position="931"/>
    </location>
</feature>
<dbReference type="CDD" id="cd11304">
    <property type="entry name" value="Cadherin_repeat"/>
    <property type="match status" value="6"/>
</dbReference>
<dbReference type="CTD" id="20234137"/>
<dbReference type="SUPFAM" id="SSF49313">
    <property type="entry name" value="Cadherin-like"/>
    <property type="match status" value="7"/>
</dbReference>
<dbReference type="FunFam" id="2.60.40.60:FF:000007">
    <property type="entry name" value="Protocadherin alpha 2"/>
    <property type="match status" value="1"/>
</dbReference>
<proteinExistence type="predicted"/>
<dbReference type="OMA" id="MLQIMVG"/>
<feature type="domain" description="Cadherin" evidence="15">
    <location>
        <begin position="370"/>
        <end position="467"/>
    </location>
</feature>
<feature type="domain" description="Cadherin" evidence="15">
    <location>
        <begin position="468"/>
        <end position="571"/>
    </location>
</feature>
<dbReference type="AlphaFoldDB" id="V4CI36"/>
<evidence type="ECO:0000259" key="15">
    <source>
        <dbReference type="PROSITE" id="PS50268"/>
    </source>
</evidence>
<evidence type="ECO:0000256" key="13">
    <source>
        <dbReference type="SAM" id="Phobius"/>
    </source>
</evidence>
<dbReference type="InterPro" id="IPR013164">
    <property type="entry name" value="Cadherin_N"/>
</dbReference>
<accession>V4CI36</accession>
<dbReference type="EMBL" id="KB200367">
    <property type="protein sequence ID" value="ESP01805.1"/>
    <property type="molecule type" value="Genomic_DNA"/>
</dbReference>
<dbReference type="GeneID" id="20234137"/>
<feature type="transmembrane region" description="Helical" evidence="13">
    <location>
        <begin position="792"/>
        <end position="816"/>
    </location>
</feature>
<dbReference type="GO" id="GO:0005886">
    <property type="term" value="C:plasma membrane"/>
    <property type="evidence" value="ECO:0007669"/>
    <property type="project" value="UniProtKB-SubCell"/>
</dbReference>
<dbReference type="Proteomes" id="UP000030746">
    <property type="component" value="Unassembled WGS sequence"/>
</dbReference>
<evidence type="ECO:0000256" key="2">
    <source>
        <dbReference type="ARBA" id="ARBA00022475"/>
    </source>
</evidence>
<dbReference type="PROSITE" id="PS50268">
    <property type="entry name" value="CADHERIN_2"/>
    <property type="match status" value="7"/>
</dbReference>
<evidence type="ECO:0000256" key="14">
    <source>
        <dbReference type="SAM" id="SignalP"/>
    </source>
</evidence>
<dbReference type="Pfam" id="PF08266">
    <property type="entry name" value="Cadherin_2"/>
    <property type="match status" value="1"/>
</dbReference>
<feature type="domain" description="Cadherin" evidence="15">
    <location>
        <begin position="679"/>
        <end position="783"/>
    </location>
</feature>
<organism evidence="16 17">
    <name type="scientific">Lottia gigantea</name>
    <name type="common">Giant owl limpet</name>
    <dbReference type="NCBI Taxonomy" id="225164"/>
    <lineage>
        <taxon>Eukaryota</taxon>
        <taxon>Metazoa</taxon>
        <taxon>Spiralia</taxon>
        <taxon>Lophotrochozoa</taxon>
        <taxon>Mollusca</taxon>
        <taxon>Gastropoda</taxon>
        <taxon>Patellogastropoda</taxon>
        <taxon>Lottioidea</taxon>
        <taxon>Lottiidae</taxon>
        <taxon>Lottia</taxon>
    </lineage>
</organism>
<evidence type="ECO:0000256" key="9">
    <source>
        <dbReference type="ARBA" id="ARBA00023136"/>
    </source>
</evidence>
<evidence type="ECO:0000256" key="1">
    <source>
        <dbReference type="ARBA" id="ARBA00004251"/>
    </source>
</evidence>
<keyword evidence="8 13" id="KW-1133">Transmembrane helix</keyword>
<feature type="region of interest" description="Disordered" evidence="12">
    <location>
        <begin position="908"/>
        <end position="943"/>
    </location>
</feature>
<feature type="region of interest" description="Disordered" evidence="12">
    <location>
        <begin position="824"/>
        <end position="843"/>
    </location>
</feature>
<evidence type="ECO:0000256" key="8">
    <source>
        <dbReference type="ARBA" id="ARBA00022989"/>
    </source>
</evidence>
<dbReference type="InterPro" id="IPR002126">
    <property type="entry name" value="Cadherin-like_dom"/>
</dbReference>
<gene>
    <name evidence="16" type="ORF">LOTGIDRAFT_139034</name>
</gene>
<reference evidence="16 17" key="1">
    <citation type="journal article" date="2013" name="Nature">
        <title>Insights into bilaterian evolution from three spiralian genomes.</title>
        <authorList>
            <person name="Simakov O."/>
            <person name="Marletaz F."/>
            <person name="Cho S.J."/>
            <person name="Edsinger-Gonzales E."/>
            <person name="Havlak P."/>
            <person name="Hellsten U."/>
            <person name="Kuo D.H."/>
            <person name="Larsson T."/>
            <person name="Lv J."/>
            <person name="Arendt D."/>
            <person name="Savage R."/>
            <person name="Osoegawa K."/>
            <person name="de Jong P."/>
            <person name="Grimwood J."/>
            <person name="Chapman J.A."/>
            <person name="Shapiro H."/>
            <person name="Aerts A."/>
            <person name="Otillar R.P."/>
            <person name="Terry A.Y."/>
            <person name="Boore J.L."/>
            <person name="Grigoriev I.V."/>
            <person name="Lindberg D.R."/>
            <person name="Seaver E.C."/>
            <person name="Weisblat D.A."/>
            <person name="Putnam N.H."/>
            <person name="Rokhsar D.S."/>
        </authorList>
    </citation>
    <scope>NUCLEOTIDE SEQUENCE [LARGE SCALE GENOMIC DNA]</scope>
</reference>
<evidence type="ECO:0000256" key="3">
    <source>
        <dbReference type="ARBA" id="ARBA00022692"/>
    </source>
</evidence>
<dbReference type="Gene3D" id="2.60.40.60">
    <property type="entry name" value="Cadherins"/>
    <property type="match status" value="7"/>
</dbReference>
<comment type="subcellular location">
    <subcellularLocation>
        <location evidence="1">Cell membrane</location>
        <topology evidence="1">Single-pass type I membrane protein</topology>
    </subcellularLocation>
</comment>
<dbReference type="PANTHER" id="PTHR24028">
    <property type="entry name" value="CADHERIN-87A"/>
    <property type="match status" value="1"/>
</dbReference>
<dbReference type="InterPro" id="IPR020894">
    <property type="entry name" value="Cadherin_CS"/>
</dbReference>
<dbReference type="PROSITE" id="PS00232">
    <property type="entry name" value="CADHERIN_1"/>
    <property type="match status" value="3"/>
</dbReference>
<evidence type="ECO:0000256" key="4">
    <source>
        <dbReference type="ARBA" id="ARBA00022729"/>
    </source>
</evidence>
<feature type="domain" description="Cadherin" evidence="15">
    <location>
        <begin position="143"/>
        <end position="253"/>
    </location>
</feature>
<dbReference type="GO" id="GO:0007163">
    <property type="term" value="P:establishment or maintenance of cell polarity"/>
    <property type="evidence" value="ECO:0007669"/>
    <property type="project" value="UniProtKB-ARBA"/>
</dbReference>
<dbReference type="SMART" id="SM00112">
    <property type="entry name" value="CA"/>
    <property type="match status" value="7"/>
</dbReference>
<keyword evidence="7" id="KW-0130">Cell adhesion</keyword>
<dbReference type="KEGG" id="lgi:LOTGIDRAFT_139034"/>
<dbReference type="GO" id="GO:0007156">
    <property type="term" value="P:homophilic cell adhesion via plasma membrane adhesion molecules"/>
    <property type="evidence" value="ECO:0007669"/>
    <property type="project" value="InterPro"/>
</dbReference>
<dbReference type="FunFam" id="2.60.40.60:FF:000002">
    <property type="entry name" value="Protocadherin alpha 2"/>
    <property type="match status" value="1"/>
</dbReference>
<dbReference type="FunFam" id="2.60.40.60:FF:000020">
    <property type="entry name" value="Dachsous cadherin-related 1b"/>
    <property type="match status" value="2"/>
</dbReference>
<keyword evidence="3 13" id="KW-0812">Transmembrane</keyword>
<dbReference type="PRINTS" id="PR00205">
    <property type="entry name" value="CADHERIN"/>
</dbReference>
<keyword evidence="9 13" id="KW-0472">Membrane</keyword>
<name>V4CI36_LOTGI</name>
<feature type="domain" description="Cadherin" evidence="15">
    <location>
        <begin position="572"/>
        <end position="675"/>
    </location>
</feature>
<evidence type="ECO:0000313" key="17">
    <source>
        <dbReference type="Proteomes" id="UP000030746"/>
    </source>
</evidence>
<evidence type="ECO:0000256" key="7">
    <source>
        <dbReference type="ARBA" id="ARBA00022889"/>
    </source>
</evidence>
<keyword evidence="10" id="KW-0325">Glycoprotein</keyword>
<evidence type="ECO:0000256" key="5">
    <source>
        <dbReference type="ARBA" id="ARBA00022737"/>
    </source>
</evidence>
<feature type="signal peptide" evidence="14">
    <location>
        <begin position="1"/>
        <end position="24"/>
    </location>
</feature>
<dbReference type="OrthoDB" id="6252479at2759"/>
<feature type="domain" description="Cadherin" evidence="15">
    <location>
        <begin position="23"/>
        <end position="142"/>
    </location>
</feature>
<protein>
    <recommendedName>
        <fullName evidence="15">Cadherin domain-containing protein</fullName>
    </recommendedName>
</protein>
<sequence>MDHSSSCVCRFGFILAIVSLIVQSADLNYRIPEELAVDTFIGDILSETDNLKSAVSVEDYPNLRFSFLTEGNAVTSLFSLDEKTGVLKIGPNSTLDRETLCPFAIICEISLEIVVQSNRNQLFRKVSVTITLDDINDNPPIFNKDTLTLDVSEAVLVGASIPIDGASDRDRGQNNSLQTYEVVPKDGAFGVSFRKNPDGTSYLNLVVKKELDHETKSQYSLQIVAKDGGSPPLQGVLNVIVTVTDVNDNLPKFSKEKYSVNVDENVPANSVIVNIHATDKDSGENGELSYKLSSHQNEKVKNLFQIDPTTGNLTVKGDLQKEATDQYNVIVEATDHALQPFTSQTVVTINVRDVINSPPKLTVNVLSGSTISEYANLNAVVAHVAVKESDRGRNGIVTCQLQSTAYFELQGFDVDEYKIIVAKKLDSEVTQKQNITIFCQDAGTPPLTANYSFSLTIIDENDNFPAFMTTKYSATISENNAAGKSLLSVYATDLDSGSNGRVHYELADDASGKFRIIQENGTISAAVSFDFESSQYENFSVLAIDEGKPAKTATATVSVRILDENDVAPEFSKNPFKVSVSEAARPGEIVSKIVAVDNESGKNGVIVYSLFEQSNEIPFILLENGSLILDRELDYERRSRYEFEVVATDKGTPPLETKGRIVVEVEDENDNVPIITFPKVSNYIVNTSLSDPKGTIISRIRVDDLDSGLNGEIHYVITSRNDSGRFGIDAEKGELFLTRELHEKDVNLFRLVISAKDKGSPPLAQHVTLFVKVTKGNGTSAAYQETSNEKNILITLTIVCVTIVISAIIVLIIVIIRHRDRKRQTVGRRQMNSNGDPSKYDDIKKTNVMNDMKSKMADDTDFGFHAVMTDKGSTFTYSIRLLSLSPILKHQRVESKLSPYKLQVPNTWLKPGSVPDDTNSVASGETTTSDSGRGGSEEDIYSHNGTHNFGKQWFRILI</sequence>
<dbReference type="InterPro" id="IPR015919">
    <property type="entry name" value="Cadherin-like_sf"/>
</dbReference>
<keyword evidence="2" id="KW-1003">Cell membrane</keyword>
<dbReference type="InterPro" id="IPR050174">
    <property type="entry name" value="Protocadherin/Cadherin-CA"/>
</dbReference>
<keyword evidence="17" id="KW-1185">Reference proteome</keyword>
<evidence type="ECO:0000256" key="10">
    <source>
        <dbReference type="ARBA" id="ARBA00023180"/>
    </source>
</evidence>
<evidence type="ECO:0000256" key="12">
    <source>
        <dbReference type="SAM" id="MobiDB-lite"/>
    </source>
</evidence>
<feature type="domain" description="Cadherin" evidence="15">
    <location>
        <begin position="254"/>
        <end position="361"/>
    </location>
</feature>
<keyword evidence="4 14" id="KW-0732">Signal</keyword>
<keyword evidence="5" id="KW-0677">Repeat</keyword>
<evidence type="ECO:0000313" key="16">
    <source>
        <dbReference type="EMBL" id="ESP01805.1"/>
    </source>
</evidence>
<dbReference type="HOGENOM" id="CLU_006480_5_1_1"/>
<dbReference type="GO" id="GO:0005509">
    <property type="term" value="F:calcium ion binding"/>
    <property type="evidence" value="ECO:0007669"/>
    <property type="project" value="UniProtKB-UniRule"/>
</dbReference>
<dbReference type="RefSeq" id="XP_009047485.1">
    <property type="nucleotide sequence ID" value="XM_009049237.1"/>
</dbReference>